<dbReference type="GO" id="GO:0008270">
    <property type="term" value="F:zinc ion binding"/>
    <property type="evidence" value="ECO:0007669"/>
    <property type="project" value="UniProtKB-KW"/>
</dbReference>
<keyword evidence="2 5" id="KW-0863">Zinc-finger</keyword>
<dbReference type="InterPro" id="IPR052224">
    <property type="entry name" value="THAP_domain_protein"/>
</dbReference>
<evidence type="ECO:0000259" key="6">
    <source>
        <dbReference type="PROSITE" id="PS50950"/>
    </source>
</evidence>
<dbReference type="InterPro" id="IPR006612">
    <property type="entry name" value="THAP_Znf"/>
</dbReference>
<organism evidence="7">
    <name type="scientific">Lepeophtheirus salmonis</name>
    <name type="common">Salmon louse</name>
    <name type="synonym">Caligus salmonis</name>
    <dbReference type="NCBI Taxonomy" id="72036"/>
    <lineage>
        <taxon>Eukaryota</taxon>
        <taxon>Metazoa</taxon>
        <taxon>Ecdysozoa</taxon>
        <taxon>Arthropoda</taxon>
        <taxon>Crustacea</taxon>
        <taxon>Multicrustacea</taxon>
        <taxon>Hexanauplia</taxon>
        <taxon>Copepoda</taxon>
        <taxon>Siphonostomatoida</taxon>
        <taxon>Caligidae</taxon>
        <taxon>Lepeophtheirus</taxon>
    </lineage>
</organism>
<dbReference type="OMA" id="KYSAICA"/>
<dbReference type="PANTHER" id="PTHR46927:SF3">
    <property type="entry name" value="THAP-TYPE DOMAIN-CONTAINING PROTEIN"/>
    <property type="match status" value="1"/>
</dbReference>
<evidence type="ECO:0000256" key="4">
    <source>
        <dbReference type="ARBA" id="ARBA00023125"/>
    </source>
</evidence>
<dbReference type="AlphaFoldDB" id="A0A0K2V098"/>
<protein>
    <submittedName>
        <fullName evidence="7">Putative LOC100212901 [Hydra vulgaris]</fullName>
    </submittedName>
</protein>
<dbReference type="Gene3D" id="6.20.210.20">
    <property type="entry name" value="THAP domain"/>
    <property type="match status" value="1"/>
</dbReference>
<dbReference type="SMART" id="SM00692">
    <property type="entry name" value="DM3"/>
    <property type="match status" value="1"/>
</dbReference>
<dbReference type="SMART" id="SM00980">
    <property type="entry name" value="THAP"/>
    <property type="match status" value="1"/>
</dbReference>
<dbReference type="EMBL" id="HACA01026567">
    <property type="protein sequence ID" value="CDW43928.1"/>
    <property type="molecule type" value="Transcribed_RNA"/>
</dbReference>
<reference evidence="7" key="1">
    <citation type="submission" date="2014-05" db="EMBL/GenBank/DDBJ databases">
        <authorList>
            <person name="Chronopoulou M."/>
        </authorList>
    </citation>
    <scope>NUCLEOTIDE SEQUENCE</scope>
    <source>
        <tissue evidence="7">Whole organism</tissue>
    </source>
</reference>
<dbReference type="InterPro" id="IPR038441">
    <property type="entry name" value="THAP_Znf_sf"/>
</dbReference>
<dbReference type="PANTHER" id="PTHR46927">
    <property type="entry name" value="AGAP005574-PA"/>
    <property type="match status" value="1"/>
</dbReference>
<dbReference type="GO" id="GO:0003677">
    <property type="term" value="F:DNA binding"/>
    <property type="evidence" value="ECO:0007669"/>
    <property type="project" value="UniProtKB-UniRule"/>
</dbReference>
<name>A0A0K2V098_LEPSM</name>
<evidence type="ECO:0000256" key="2">
    <source>
        <dbReference type="ARBA" id="ARBA00022771"/>
    </source>
</evidence>
<keyword evidence="3" id="KW-0862">Zinc</keyword>
<evidence type="ECO:0000256" key="1">
    <source>
        <dbReference type="ARBA" id="ARBA00022723"/>
    </source>
</evidence>
<dbReference type="PROSITE" id="PS50950">
    <property type="entry name" value="ZF_THAP"/>
    <property type="match status" value="1"/>
</dbReference>
<dbReference type="SUPFAM" id="SSF57716">
    <property type="entry name" value="Glucocorticoid receptor-like (DNA-binding domain)"/>
    <property type="match status" value="1"/>
</dbReference>
<accession>A0A0K2V098</accession>
<evidence type="ECO:0000313" key="7">
    <source>
        <dbReference type="EMBL" id="CDW43928.1"/>
    </source>
</evidence>
<evidence type="ECO:0000256" key="3">
    <source>
        <dbReference type="ARBA" id="ARBA00022833"/>
    </source>
</evidence>
<feature type="domain" description="THAP-type" evidence="6">
    <location>
        <begin position="1"/>
        <end position="105"/>
    </location>
</feature>
<sequence length="292" mass="34125">MGKACVVPGCRSGYKPLKSENNTNVIAFNKKIGYHMFPKDEALRKKWIQAIPRKNWEPTKYSAICALHFDSSDLRTEPQDSNKFRRNKPNLIRKVLKKDAIPTKFPSVPFHNPRRRTVVRSENDLSPCRLSIDHEKSINTLDTVDAVLTLDELNSKLDRGLYPEKIFDKFNKVKKELLFHSICDTDSHGFTILFSLKVNSDMSIQIWLKNEEFPFYRLKHIIRNNCIEKCSVLLNILAYMNSLTNSDYVYNDTKDKKRDIKDELNECFSRLDFLLPEIEDIIKVEKLEESSF</sequence>
<dbReference type="Pfam" id="PF05485">
    <property type="entry name" value="THAP"/>
    <property type="match status" value="1"/>
</dbReference>
<keyword evidence="4 5" id="KW-0238">DNA-binding</keyword>
<evidence type="ECO:0000256" key="5">
    <source>
        <dbReference type="PROSITE-ProRule" id="PRU00309"/>
    </source>
</evidence>
<proteinExistence type="predicted"/>
<keyword evidence="1" id="KW-0479">Metal-binding</keyword>
<dbReference type="OrthoDB" id="7539473at2759"/>